<dbReference type="RefSeq" id="XP_006812877.1">
    <property type="nucleotide sequence ID" value="XM_006812814.1"/>
</dbReference>
<evidence type="ECO:0000256" key="1">
    <source>
        <dbReference type="ARBA" id="ARBA00023157"/>
    </source>
</evidence>
<organism evidence="5 6">
    <name type="scientific">Saccoglossus kowalevskii</name>
    <name type="common">Acorn worm</name>
    <dbReference type="NCBI Taxonomy" id="10224"/>
    <lineage>
        <taxon>Eukaryota</taxon>
        <taxon>Metazoa</taxon>
        <taxon>Hemichordata</taxon>
        <taxon>Enteropneusta</taxon>
        <taxon>Harrimaniidae</taxon>
        <taxon>Saccoglossus</taxon>
    </lineage>
</organism>
<dbReference type="PANTHER" id="PTHR11339">
    <property type="entry name" value="EXTRACELLULAR MATRIX GLYCOPROTEIN RELATED"/>
    <property type="match status" value="1"/>
</dbReference>
<accession>A0ABM0LYN6</accession>
<proteinExistence type="predicted"/>
<evidence type="ECO:0000313" key="6">
    <source>
        <dbReference type="RefSeq" id="XP_006812877.1"/>
    </source>
</evidence>
<evidence type="ECO:0000313" key="5">
    <source>
        <dbReference type="Proteomes" id="UP000694865"/>
    </source>
</evidence>
<reference evidence="6" key="1">
    <citation type="submission" date="2025-08" db="UniProtKB">
        <authorList>
            <consortium name="RefSeq"/>
        </authorList>
    </citation>
    <scope>IDENTIFICATION</scope>
    <source>
        <tissue evidence="6">Testes</tissue>
    </source>
</reference>
<dbReference type="GeneID" id="102804463"/>
<keyword evidence="3" id="KW-0732">Signal</keyword>
<keyword evidence="2" id="KW-0325">Glycoprotein</keyword>
<dbReference type="Proteomes" id="UP000694865">
    <property type="component" value="Unplaced"/>
</dbReference>
<sequence length="270" mass="30016">MLLAVYISISAALVVSATGSTLPRHKQEVQSLWFSPNDVKIEGNRDAGDDACGEFGGICRPLCHEKIEREGRINNCTGDYVCCKKYRNTRVQDIRSAVWGDPQYQTFDGKHFKFDGHGGCSYVLFQECNHMPAFVVAVRHHYVELLNKTAVTEVTVYAEGNAVTTTIGRDVFVNSKQILTPSPWTIGSLKISNYDEHVKITMNSKFSLLWNGRGRVAPVVNASMFGKVCGLMGNADDNPDNDMQIRMPDGTLKSTDNVNKFGESWIIPSR</sequence>
<dbReference type="SMART" id="SM00216">
    <property type="entry name" value="VWD"/>
    <property type="match status" value="1"/>
</dbReference>
<keyword evidence="5" id="KW-1185">Reference proteome</keyword>
<feature type="domain" description="VWFD" evidence="4">
    <location>
        <begin position="94"/>
        <end position="270"/>
    </location>
</feature>
<dbReference type="InterPro" id="IPR050780">
    <property type="entry name" value="Mucin_vWF_Thrombospondin_sf"/>
</dbReference>
<evidence type="ECO:0000256" key="2">
    <source>
        <dbReference type="ARBA" id="ARBA00023180"/>
    </source>
</evidence>
<dbReference type="PROSITE" id="PS51233">
    <property type="entry name" value="VWFD"/>
    <property type="match status" value="1"/>
</dbReference>
<dbReference type="Pfam" id="PF00094">
    <property type="entry name" value="VWD"/>
    <property type="match status" value="1"/>
</dbReference>
<evidence type="ECO:0000259" key="4">
    <source>
        <dbReference type="PROSITE" id="PS51233"/>
    </source>
</evidence>
<gene>
    <name evidence="6" type="primary">LOC102804463</name>
</gene>
<feature type="chain" id="PRO_5047000679" evidence="3">
    <location>
        <begin position="20"/>
        <end position="270"/>
    </location>
</feature>
<dbReference type="InterPro" id="IPR001846">
    <property type="entry name" value="VWF_type-D"/>
</dbReference>
<protein>
    <submittedName>
        <fullName evidence="6">Zonadhesin-like</fullName>
    </submittedName>
</protein>
<keyword evidence="1" id="KW-1015">Disulfide bond</keyword>
<evidence type="ECO:0000256" key="3">
    <source>
        <dbReference type="SAM" id="SignalP"/>
    </source>
</evidence>
<feature type="signal peptide" evidence="3">
    <location>
        <begin position="1"/>
        <end position="19"/>
    </location>
</feature>
<name>A0ABM0LYN6_SACKO</name>